<comment type="subcellular location">
    <subcellularLocation>
        <location evidence="2">Cytoplasm</location>
        <location evidence="2">Cytoskeleton</location>
    </subcellularLocation>
    <subcellularLocation>
        <location evidence="1">Cytoplasm</location>
        <location evidence="1">Myofibril</location>
        <location evidence="1">Sarcomere</location>
    </subcellularLocation>
</comment>
<accession>A0A8B7QZ03</accession>
<name>A0A8B7QZ03_HIPAR</name>
<feature type="compositionally biased region" description="Low complexity" evidence="9">
    <location>
        <begin position="147"/>
        <end position="161"/>
    </location>
</feature>
<dbReference type="CTD" id="25802"/>
<dbReference type="GO" id="GO:0006936">
    <property type="term" value="P:muscle contraction"/>
    <property type="evidence" value="ECO:0007669"/>
    <property type="project" value="TreeGrafter"/>
</dbReference>
<dbReference type="InterPro" id="IPR004934">
    <property type="entry name" value="TMOD"/>
</dbReference>
<dbReference type="Proteomes" id="UP000694851">
    <property type="component" value="Unplaced"/>
</dbReference>
<dbReference type="KEGG" id="hai:109380444"/>
<dbReference type="PANTHER" id="PTHR10901">
    <property type="entry name" value="TROPOMODULIN"/>
    <property type="match status" value="1"/>
</dbReference>
<comment type="function">
    <text evidence="7">Required for proper contractility of visceral smooth muscle cells. Mediates nucleation of actin filaments.</text>
</comment>
<evidence type="ECO:0000256" key="5">
    <source>
        <dbReference type="ARBA" id="ARBA00022737"/>
    </source>
</evidence>
<dbReference type="PANTHER" id="PTHR10901:SF5">
    <property type="entry name" value="LEIOMODIN-1"/>
    <property type="match status" value="1"/>
</dbReference>
<feature type="compositionally biased region" description="Basic and acidic residues" evidence="9">
    <location>
        <begin position="117"/>
        <end position="127"/>
    </location>
</feature>
<feature type="domain" description="WH2" evidence="10">
    <location>
        <begin position="419"/>
        <end position="438"/>
    </location>
</feature>
<keyword evidence="5" id="KW-0677">Repeat</keyword>
<gene>
    <name evidence="12" type="primary">LMOD1</name>
</gene>
<keyword evidence="3" id="KW-0963">Cytoplasm</keyword>
<keyword evidence="6" id="KW-0206">Cytoskeleton</keyword>
<evidence type="ECO:0000256" key="9">
    <source>
        <dbReference type="SAM" id="MobiDB-lite"/>
    </source>
</evidence>
<feature type="region of interest" description="Disordered" evidence="9">
    <location>
        <begin position="28"/>
        <end position="59"/>
    </location>
</feature>
<dbReference type="SMART" id="SM00246">
    <property type="entry name" value="WH2"/>
    <property type="match status" value="1"/>
</dbReference>
<dbReference type="GO" id="GO:0005523">
    <property type="term" value="F:tropomyosin binding"/>
    <property type="evidence" value="ECO:0007669"/>
    <property type="project" value="InterPro"/>
</dbReference>
<evidence type="ECO:0000256" key="4">
    <source>
        <dbReference type="ARBA" id="ARBA00022553"/>
    </source>
</evidence>
<evidence type="ECO:0000256" key="2">
    <source>
        <dbReference type="ARBA" id="ARBA00004245"/>
    </source>
</evidence>
<feature type="compositionally biased region" description="Acidic residues" evidence="9">
    <location>
        <begin position="28"/>
        <end position="40"/>
    </location>
</feature>
<evidence type="ECO:0000313" key="12">
    <source>
        <dbReference type="RefSeq" id="XP_019493547.1"/>
    </source>
</evidence>
<sequence length="445" mass="48743">MSKVAKYRRQVSEDPDIDSLLSTLSPEEMEELEKELDVVDPDGSIPVGLRQKNQTERPCTGAYSREAMLNFCEKETKKLIQRELSVDESKQAETKTDAKNGEERGRDASKKALGPRQDSDPGREPRRGVLKKSFSRDKDDAGAKGTEQPAEGGPAQEEAAPGVFDEALERVRNNDPGMTEVNVNNSDCITTEVLVRFAEALEFNTVVKVFALANTRADDHVAFAIAIMLKANRTITSLNLDSNHITGRGILAIFRALLQNSTLTELRFHNQRHICGGKTEMEMAQLLRENGTLLKLGYHFELAGPRMAVTGLLSRNMDRQRQRRLQEQRQAQAGGEKAALLGVPKVGAPAKGSPKPSPQPSPKASPKNSPKKGGAPAAPPPPPPPLAPPLIMESLRNSLSPATQRKMGDKVLPAQEKNSRDQLLAAIRSSNLKQLKKVEVPKLLQ</sequence>
<dbReference type="SUPFAM" id="SSF52047">
    <property type="entry name" value="RNI-like"/>
    <property type="match status" value="1"/>
</dbReference>
<dbReference type="GO" id="GO:0003779">
    <property type="term" value="F:actin binding"/>
    <property type="evidence" value="ECO:0007669"/>
    <property type="project" value="InterPro"/>
</dbReference>
<evidence type="ECO:0000256" key="6">
    <source>
        <dbReference type="ARBA" id="ARBA00023212"/>
    </source>
</evidence>
<dbReference type="Pfam" id="PF03250">
    <property type="entry name" value="Tropomodulin"/>
    <property type="match status" value="1"/>
</dbReference>
<evidence type="ECO:0000259" key="10">
    <source>
        <dbReference type="PROSITE" id="PS51082"/>
    </source>
</evidence>
<evidence type="ECO:0000256" key="1">
    <source>
        <dbReference type="ARBA" id="ARBA00004204"/>
    </source>
</evidence>
<dbReference type="RefSeq" id="XP_019493547.1">
    <property type="nucleotide sequence ID" value="XM_019638002.1"/>
</dbReference>
<dbReference type="InterPro" id="IPR003124">
    <property type="entry name" value="WH2_dom"/>
</dbReference>
<evidence type="ECO:0000313" key="11">
    <source>
        <dbReference type="Proteomes" id="UP000694851"/>
    </source>
</evidence>
<proteinExistence type="predicted"/>
<keyword evidence="4" id="KW-0597">Phosphoprotein</keyword>
<dbReference type="GO" id="GO:0030239">
    <property type="term" value="P:myofibril assembly"/>
    <property type="evidence" value="ECO:0007669"/>
    <property type="project" value="TreeGrafter"/>
</dbReference>
<dbReference type="PROSITE" id="PS51082">
    <property type="entry name" value="WH2"/>
    <property type="match status" value="1"/>
</dbReference>
<keyword evidence="11" id="KW-1185">Reference proteome</keyword>
<dbReference type="AlphaFoldDB" id="A0A8B7QZ03"/>
<feature type="compositionally biased region" description="Pro residues" evidence="9">
    <location>
        <begin position="377"/>
        <end position="388"/>
    </location>
</feature>
<dbReference type="Gene3D" id="3.80.10.10">
    <property type="entry name" value="Ribonuclease Inhibitor"/>
    <property type="match status" value="1"/>
</dbReference>
<reference evidence="12" key="1">
    <citation type="submission" date="2025-08" db="UniProtKB">
        <authorList>
            <consortium name="RefSeq"/>
        </authorList>
    </citation>
    <scope>IDENTIFICATION</scope>
    <source>
        <tissue evidence="12">Muscle</tissue>
    </source>
</reference>
<evidence type="ECO:0000256" key="7">
    <source>
        <dbReference type="ARBA" id="ARBA00055149"/>
    </source>
</evidence>
<protein>
    <recommendedName>
        <fullName evidence="8">Leiomodin-1</fullName>
    </recommendedName>
</protein>
<evidence type="ECO:0000256" key="3">
    <source>
        <dbReference type="ARBA" id="ARBA00022490"/>
    </source>
</evidence>
<organism evidence="11 12">
    <name type="scientific">Hipposideros armiger</name>
    <name type="common">Great Himalayan leaf-nosed bat</name>
    <dbReference type="NCBI Taxonomy" id="186990"/>
    <lineage>
        <taxon>Eukaryota</taxon>
        <taxon>Metazoa</taxon>
        <taxon>Chordata</taxon>
        <taxon>Craniata</taxon>
        <taxon>Vertebrata</taxon>
        <taxon>Euteleostomi</taxon>
        <taxon>Mammalia</taxon>
        <taxon>Eutheria</taxon>
        <taxon>Laurasiatheria</taxon>
        <taxon>Chiroptera</taxon>
        <taxon>Yinpterochiroptera</taxon>
        <taxon>Rhinolophoidea</taxon>
        <taxon>Hipposideridae</taxon>
        <taxon>Hipposideros</taxon>
    </lineage>
</organism>
<dbReference type="GO" id="GO:0051694">
    <property type="term" value="P:pointed-end actin filament capping"/>
    <property type="evidence" value="ECO:0007669"/>
    <property type="project" value="InterPro"/>
</dbReference>
<dbReference type="GeneID" id="109380444"/>
<dbReference type="GO" id="GO:0007015">
    <property type="term" value="P:actin filament organization"/>
    <property type="evidence" value="ECO:0007669"/>
    <property type="project" value="TreeGrafter"/>
</dbReference>
<dbReference type="InterPro" id="IPR032675">
    <property type="entry name" value="LRR_dom_sf"/>
</dbReference>
<feature type="compositionally biased region" description="Low complexity" evidence="9">
    <location>
        <begin position="364"/>
        <end position="376"/>
    </location>
</feature>
<feature type="compositionally biased region" description="Basic and acidic residues" evidence="9">
    <location>
        <begin position="82"/>
        <end position="110"/>
    </location>
</feature>
<feature type="region of interest" description="Disordered" evidence="9">
    <location>
        <begin position="82"/>
        <end position="161"/>
    </location>
</feature>
<feature type="region of interest" description="Disordered" evidence="9">
    <location>
        <begin position="319"/>
        <end position="418"/>
    </location>
</feature>
<dbReference type="OrthoDB" id="2163268at2759"/>
<evidence type="ECO:0000256" key="8">
    <source>
        <dbReference type="ARBA" id="ARBA00070932"/>
    </source>
</evidence>
<dbReference type="GO" id="GO:0005865">
    <property type="term" value="C:striated muscle thin filament"/>
    <property type="evidence" value="ECO:0007669"/>
    <property type="project" value="TreeGrafter"/>
</dbReference>
<dbReference type="FunFam" id="3.80.10.10:FF:000083">
    <property type="entry name" value="Leiomodin 1"/>
    <property type="match status" value="1"/>
</dbReference>